<feature type="domain" description="MIP18 family-like" evidence="1">
    <location>
        <begin position="3"/>
        <end position="68"/>
    </location>
</feature>
<dbReference type="InterPro" id="IPR002744">
    <property type="entry name" value="MIP18-like"/>
</dbReference>
<protein>
    <recommendedName>
        <fullName evidence="1">MIP18 family-like domain-containing protein</fullName>
    </recommendedName>
</protein>
<dbReference type="InterPro" id="IPR052339">
    <property type="entry name" value="Fe-S_Maturation_MIP18"/>
</dbReference>
<gene>
    <name evidence="2" type="ordered locus">HTH_0679</name>
</gene>
<dbReference type="KEGG" id="hth:HTH_0679"/>
<sequence length="86" mass="9681">MSKERLLEELKKVIDPHTGMDIVSMGLVKSLDEREGKVRITIKPTSPFCPVGEYLLKAVRDIITSIGYEADVKLEDYAFGEDAHED</sequence>
<evidence type="ECO:0000259" key="1">
    <source>
        <dbReference type="Pfam" id="PF01883"/>
    </source>
</evidence>
<dbReference type="eggNOG" id="COG2151">
    <property type="taxonomic scope" value="Bacteria"/>
</dbReference>
<organism evidence="2 3">
    <name type="scientific">Hydrogenobacter thermophilus (strain DSM 6534 / IAM 12695 / TK-6)</name>
    <dbReference type="NCBI Taxonomy" id="608538"/>
    <lineage>
        <taxon>Bacteria</taxon>
        <taxon>Pseudomonadati</taxon>
        <taxon>Aquificota</taxon>
        <taxon>Aquificia</taxon>
        <taxon>Aquificales</taxon>
        <taxon>Aquificaceae</taxon>
        <taxon>Hydrogenobacter</taxon>
    </lineage>
</organism>
<dbReference type="EMBL" id="AP011112">
    <property type="protein sequence ID" value="BAI69139.1"/>
    <property type="molecule type" value="Genomic_DNA"/>
</dbReference>
<proteinExistence type="predicted"/>
<reference evidence="2 3" key="1">
    <citation type="journal article" date="2010" name="J. Bacteriol.">
        <title>Complete genome sequence of the thermophilic, obligately chemolithoautotrophic hydrogen-oxidizing bacterium Hydrogenobacter thermophilus TK-6.</title>
        <authorList>
            <person name="Arai H."/>
            <person name="Kanbe H."/>
            <person name="Ishii M."/>
            <person name="Igarashi Y."/>
        </authorList>
    </citation>
    <scope>NUCLEOTIDE SEQUENCE [LARGE SCALE GENOMIC DNA]</scope>
    <source>
        <strain evidence="3">DSM 6534 / IAM 12695 / TK-6 [Tokyo]</strain>
    </source>
</reference>
<dbReference type="SUPFAM" id="SSF117916">
    <property type="entry name" value="Fe-S cluster assembly (FSCA) domain-like"/>
    <property type="match status" value="1"/>
</dbReference>
<dbReference type="AlphaFoldDB" id="D3DH37"/>
<evidence type="ECO:0000313" key="3">
    <source>
        <dbReference type="Proteomes" id="UP000002574"/>
    </source>
</evidence>
<dbReference type="PANTHER" id="PTHR42831:SF1">
    <property type="entry name" value="FE-S PROTEIN MATURATION AUXILIARY FACTOR YITW"/>
    <property type="match status" value="1"/>
</dbReference>
<dbReference type="RefSeq" id="WP_012963321.1">
    <property type="nucleotide sequence ID" value="NC_013799.1"/>
</dbReference>
<dbReference type="KEGG" id="hte:Hydth_0678"/>
<dbReference type="InterPro" id="IPR034904">
    <property type="entry name" value="FSCA_dom_sf"/>
</dbReference>
<name>D3DH37_HYDTT</name>
<evidence type="ECO:0000313" key="2">
    <source>
        <dbReference type="EMBL" id="BAI69139.1"/>
    </source>
</evidence>
<dbReference type="Proteomes" id="UP000002574">
    <property type="component" value="Chromosome"/>
</dbReference>
<dbReference type="PANTHER" id="PTHR42831">
    <property type="entry name" value="FE-S PROTEIN MATURATION AUXILIARY FACTOR YITW"/>
    <property type="match status" value="1"/>
</dbReference>
<dbReference type="Pfam" id="PF01883">
    <property type="entry name" value="FeS_assembly_P"/>
    <property type="match status" value="1"/>
</dbReference>
<keyword evidence="3" id="KW-1185">Reference proteome</keyword>
<accession>D3DH37</accession>
<dbReference type="Gene3D" id="3.30.300.130">
    <property type="entry name" value="Fe-S cluster assembly (FSCA)"/>
    <property type="match status" value="1"/>
</dbReference>
<dbReference type="STRING" id="608538.HTH_0679"/>
<dbReference type="OrthoDB" id="9805360at2"/>